<reference evidence="2 3" key="1">
    <citation type="journal article" date="2022" name="G3 (Bethesda)">
        <title>Whole-genome sequence and methylome profiling of the almond [Prunus dulcis (Mill.) D.A. Webb] cultivar 'Nonpareil'.</title>
        <authorList>
            <person name="D'Amico-Willman K.M."/>
            <person name="Ouma W.Z."/>
            <person name="Meulia T."/>
            <person name="Sideli G.M."/>
            <person name="Gradziel T.M."/>
            <person name="Fresnedo-Ramirez J."/>
        </authorList>
    </citation>
    <scope>NUCLEOTIDE SEQUENCE [LARGE SCALE GENOMIC DNA]</scope>
    <source>
        <strain evidence="2">Clone GOH B32 T37-40</strain>
    </source>
</reference>
<dbReference type="AlphaFoldDB" id="A0AAD4VMN8"/>
<feature type="compositionally biased region" description="Basic and acidic residues" evidence="1">
    <location>
        <begin position="72"/>
        <end position="82"/>
    </location>
</feature>
<evidence type="ECO:0000313" key="2">
    <source>
        <dbReference type="EMBL" id="KAI5327253.1"/>
    </source>
</evidence>
<dbReference type="EMBL" id="JAJFAZ020000005">
    <property type="protein sequence ID" value="KAI5327253.1"/>
    <property type="molecule type" value="Genomic_DNA"/>
</dbReference>
<sequence length="90" mass="9567">MSWSTSSVVAWKPGLFCPPYQQYPEILIGEEGCGALTGASDGDEGREIRDGILGEGELAASCGNGVGEGYGGDDKDTIENWNRRKARSRA</sequence>
<protein>
    <submittedName>
        <fullName evidence="2">Uncharacterized protein</fullName>
    </submittedName>
</protein>
<proteinExistence type="predicted"/>
<evidence type="ECO:0000256" key="1">
    <source>
        <dbReference type="SAM" id="MobiDB-lite"/>
    </source>
</evidence>
<name>A0AAD4VMN8_PRUDU</name>
<dbReference type="Proteomes" id="UP001054821">
    <property type="component" value="Chromosome 5"/>
</dbReference>
<evidence type="ECO:0000313" key="3">
    <source>
        <dbReference type="Proteomes" id="UP001054821"/>
    </source>
</evidence>
<keyword evidence="3" id="KW-1185">Reference proteome</keyword>
<accession>A0AAD4VMN8</accession>
<comment type="caution">
    <text evidence="2">The sequence shown here is derived from an EMBL/GenBank/DDBJ whole genome shotgun (WGS) entry which is preliminary data.</text>
</comment>
<organism evidence="2 3">
    <name type="scientific">Prunus dulcis</name>
    <name type="common">Almond</name>
    <name type="synonym">Amygdalus dulcis</name>
    <dbReference type="NCBI Taxonomy" id="3755"/>
    <lineage>
        <taxon>Eukaryota</taxon>
        <taxon>Viridiplantae</taxon>
        <taxon>Streptophyta</taxon>
        <taxon>Embryophyta</taxon>
        <taxon>Tracheophyta</taxon>
        <taxon>Spermatophyta</taxon>
        <taxon>Magnoliopsida</taxon>
        <taxon>eudicotyledons</taxon>
        <taxon>Gunneridae</taxon>
        <taxon>Pentapetalae</taxon>
        <taxon>rosids</taxon>
        <taxon>fabids</taxon>
        <taxon>Rosales</taxon>
        <taxon>Rosaceae</taxon>
        <taxon>Amygdaloideae</taxon>
        <taxon>Amygdaleae</taxon>
        <taxon>Prunus</taxon>
    </lineage>
</organism>
<feature type="region of interest" description="Disordered" evidence="1">
    <location>
        <begin position="65"/>
        <end position="90"/>
    </location>
</feature>
<gene>
    <name evidence="2" type="ORF">L3X38_026649</name>
</gene>